<feature type="region of interest" description="Disordered" evidence="1">
    <location>
        <begin position="1"/>
        <end position="59"/>
    </location>
</feature>
<dbReference type="Proteomes" id="UP001562357">
    <property type="component" value="Unassembled WGS sequence"/>
</dbReference>
<protein>
    <submittedName>
        <fullName evidence="2">Uncharacterized protein</fullName>
    </submittedName>
</protein>
<name>A0ABQ0CPN5_9HYPO</name>
<keyword evidence="3" id="KW-1185">Reference proteome</keyword>
<feature type="compositionally biased region" description="Polar residues" evidence="1">
    <location>
        <begin position="179"/>
        <end position="206"/>
    </location>
</feature>
<reference evidence="3" key="1">
    <citation type="submission" date="2024-06" db="EMBL/GenBank/DDBJ databases">
        <title>Draft Genome Sequences of Epichloe bromicola Strains Isolated from Elymus ciliaris.</title>
        <authorList>
            <consortium name="Epichloe bromicola genome sequencing consortium"/>
            <person name="Miura A."/>
            <person name="Imano S."/>
            <person name="Ashida A."/>
            <person name="Sato I."/>
            <person name="Chiba S."/>
            <person name="Tanaka A."/>
            <person name="Camagna M."/>
            <person name="Takemoto D."/>
        </authorList>
    </citation>
    <scope>NUCLEOTIDE SEQUENCE [LARGE SCALE GENOMIC DNA]</scope>
    <source>
        <strain evidence="3">DP</strain>
    </source>
</reference>
<feature type="region of interest" description="Disordered" evidence="1">
    <location>
        <begin position="406"/>
        <end position="426"/>
    </location>
</feature>
<accession>A0ABQ0CPN5</accession>
<feature type="region of interest" description="Disordered" evidence="1">
    <location>
        <begin position="75"/>
        <end position="138"/>
    </location>
</feature>
<feature type="compositionally biased region" description="Low complexity" evidence="1">
    <location>
        <begin position="166"/>
        <end position="178"/>
    </location>
</feature>
<feature type="compositionally biased region" description="Polar residues" evidence="1">
    <location>
        <begin position="115"/>
        <end position="132"/>
    </location>
</feature>
<evidence type="ECO:0000313" key="2">
    <source>
        <dbReference type="EMBL" id="GAB0135383.1"/>
    </source>
</evidence>
<dbReference type="EMBL" id="BAAFGZ010000125">
    <property type="protein sequence ID" value="GAB0135383.1"/>
    <property type="molecule type" value="Genomic_DNA"/>
</dbReference>
<evidence type="ECO:0000256" key="1">
    <source>
        <dbReference type="SAM" id="MobiDB-lite"/>
    </source>
</evidence>
<feature type="compositionally biased region" description="Polar residues" evidence="1">
    <location>
        <begin position="155"/>
        <end position="165"/>
    </location>
</feature>
<feature type="region of interest" description="Disordered" evidence="1">
    <location>
        <begin position="294"/>
        <end position="361"/>
    </location>
</feature>
<feature type="compositionally biased region" description="Polar residues" evidence="1">
    <location>
        <begin position="214"/>
        <end position="223"/>
    </location>
</feature>
<organism evidence="2 3">
    <name type="scientific">Epichloe bromicola</name>
    <dbReference type="NCBI Taxonomy" id="79588"/>
    <lineage>
        <taxon>Eukaryota</taxon>
        <taxon>Fungi</taxon>
        <taxon>Dikarya</taxon>
        <taxon>Ascomycota</taxon>
        <taxon>Pezizomycotina</taxon>
        <taxon>Sordariomycetes</taxon>
        <taxon>Hypocreomycetidae</taxon>
        <taxon>Hypocreales</taxon>
        <taxon>Clavicipitaceae</taxon>
        <taxon>Epichloe</taxon>
    </lineage>
</organism>
<feature type="compositionally biased region" description="Polar residues" evidence="1">
    <location>
        <begin position="497"/>
        <end position="508"/>
    </location>
</feature>
<feature type="compositionally biased region" description="Basic residues" evidence="1">
    <location>
        <begin position="1"/>
        <end position="12"/>
    </location>
</feature>
<feature type="region of interest" description="Disordered" evidence="1">
    <location>
        <begin position="154"/>
        <end position="223"/>
    </location>
</feature>
<sequence>MPSSPSKHRKALNQHTTLNPDRLQIRVVPYSPPRLSSDGSASSRPVSYAACSPSPSFSAQDRAYEGAYDVASSPNLRVEPGLQTPLGTPVSVNLRSRNDTYPDVATESEDIASPCPNSIAESPQRTPISPSPSDRRANRVITVNSDKTFILLPQTHPSTSTTESLRSPWRSSTAPSSSIHRTVSDSFAEEQPSSPLTTLQELSQPCSGDFSPLPSGSSHVNESSSPWNYQFIGGLRKVPNSASQTRDQVLHDAPFLAGPCLKSEFTASGSSHGGPSQTGNLTSKRYLQSYQSTFTLPERTNHRTLTDESPCPQKTQHFMTFDTRDPEQMSATSTQPNIEVIGESSSEQSSDDRSGPETSESNCNYLLHQNLVSSSPAITNSTSRLKTEYSRESLVVAPLRPGKRCLTDQAGLSRQKSRDSSSDRSLTSVSSAFIEDVATSIFVGTTSTSVPPGVVRQSSTRRGFSVGSGSRSMKPTHHQWSMGLSTVVSESDKGSGVPSSRLSHSTSGDLYREQTSHAQRMSPDFDVQDSETCTDCPQPAYFRNWTREANSSSLRLIGDQDEHGDGLAELGVLHQHPSRIRLHGYLSNFPSDRIIRSAGSSRSNSFSHPYIPTWAR</sequence>
<gene>
    <name evidence="2" type="primary">g3723</name>
    <name evidence="2" type="ORF">EsDP_00003723</name>
</gene>
<comment type="caution">
    <text evidence="2">The sequence shown here is derived from an EMBL/GenBank/DDBJ whole genome shotgun (WGS) entry which is preliminary data.</text>
</comment>
<feature type="compositionally biased region" description="Low complexity" evidence="1">
    <location>
        <begin position="458"/>
        <end position="472"/>
    </location>
</feature>
<feature type="compositionally biased region" description="Polar residues" evidence="1">
    <location>
        <begin position="478"/>
        <end position="489"/>
    </location>
</feature>
<evidence type="ECO:0000313" key="3">
    <source>
        <dbReference type="Proteomes" id="UP001562357"/>
    </source>
</evidence>
<proteinExistence type="predicted"/>
<feature type="region of interest" description="Disordered" evidence="1">
    <location>
        <begin position="449"/>
        <end position="508"/>
    </location>
</feature>